<gene>
    <name evidence="1" type="ORF">PFJ87_07g01220</name>
</gene>
<reference evidence="1 2" key="1">
    <citation type="submission" date="2023-02" db="EMBL/GenBank/DDBJ databases">
        <title>Encephalitozoon hellem ATCC 50451 complete genome.</title>
        <authorList>
            <person name="Mascarenhas dos Santos A.C."/>
            <person name="Julian A.T."/>
            <person name="Pombert J.-F."/>
        </authorList>
    </citation>
    <scope>NUCLEOTIDE SEQUENCE [LARGE SCALE GENOMIC DNA]</scope>
    <source>
        <strain evidence="1 2">ATCC 50451</strain>
    </source>
</reference>
<protein>
    <submittedName>
        <fullName evidence="1">Uncharacterized protein</fullName>
    </submittedName>
</protein>
<name>A0ABY8CJF0_ENCHE</name>
<keyword evidence="2" id="KW-1185">Reference proteome</keyword>
<evidence type="ECO:0000313" key="2">
    <source>
        <dbReference type="Proteomes" id="UP001217963"/>
    </source>
</evidence>
<evidence type="ECO:0000313" key="1">
    <source>
        <dbReference type="EMBL" id="WEL39044.1"/>
    </source>
</evidence>
<organism evidence="1 2">
    <name type="scientific">Encephalitozoon hellem</name>
    <name type="common">Microsporidian parasite</name>
    <dbReference type="NCBI Taxonomy" id="27973"/>
    <lineage>
        <taxon>Eukaryota</taxon>
        <taxon>Fungi</taxon>
        <taxon>Fungi incertae sedis</taxon>
        <taxon>Microsporidia</taxon>
        <taxon>Unikaryonidae</taxon>
        <taxon>Encephalitozoon</taxon>
    </lineage>
</organism>
<dbReference type="Proteomes" id="UP001217963">
    <property type="component" value="Chromosome VII"/>
</dbReference>
<proteinExistence type="predicted"/>
<accession>A0ABY8CJF0</accession>
<sequence length="90" mass="10583">MDAETLLKNEEDKALLMGRLEELMQRHGFDKKIEEFVDNAIGGKLPDIADVNWIFDKLYDFVILNLPPEVQEAFYHDVRNFIERNARSEN</sequence>
<dbReference type="EMBL" id="CP119068">
    <property type="protein sequence ID" value="WEL39044.1"/>
    <property type="molecule type" value="Genomic_DNA"/>
</dbReference>